<evidence type="ECO:0000313" key="10">
    <source>
        <dbReference type="EMBL" id="ALD15244.1"/>
    </source>
</evidence>
<comment type="subcellular location">
    <subcellularLocation>
        <location evidence="1">Cell membrane</location>
        <topology evidence="1">Multi-pass membrane protein</topology>
    </subcellularLocation>
</comment>
<evidence type="ECO:0000256" key="6">
    <source>
        <dbReference type="ARBA" id="ARBA00023136"/>
    </source>
</evidence>
<dbReference type="GO" id="GO:0098797">
    <property type="term" value="C:plasma membrane protein complex"/>
    <property type="evidence" value="ECO:0007669"/>
    <property type="project" value="TreeGrafter"/>
</dbReference>
<feature type="transmembrane region" description="Helical" evidence="7">
    <location>
        <begin position="25"/>
        <end position="51"/>
    </location>
</feature>
<dbReference type="InterPro" id="IPR051447">
    <property type="entry name" value="Lipoprotein-release_system"/>
</dbReference>
<dbReference type="Proteomes" id="UP000066321">
    <property type="component" value="Chromosome"/>
</dbReference>
<accession>A0A0M4HG38</accession>
<feature type="transmembrane region" description="Helical" evidence="7">
    <location>
        <begin position="265"/>
        <end position="291"/>
    </location>
</feature>
<dbReference type="EMBL" id="CP009253">
    <property type="protein sequence ID" value="ALD15244.1"/>
    <property type="molecule type" value="Genomic_DNA"/>
</dbReference>
<dbReference type="AlphaFoldDB" id="A0A0M4HG38"/>
<protein>
    <submittedName>
        <fullName evidence="10">Permease</fullName>
    </submittedName>
</protein>
<gene>
    <name evidence="10" type="ORF">IX46_01530</name>
</gene>
<dbReference type="Pfam" id="PF02687">
    <property type="entry name" value="FtsX"/>
    <property type="match status" value="1"/>
</dbReference>
<dbReference type="InterPro" id="IPR003838">
    <property type="entry name" value="ABC3_permease_C"/>
</dbReference>
<feature type="transmembrane region" description="Helical" evidence="7">
    <location>
        <begin position="360"/>
        <end position="385"/>
    </location>
</feature>
<evidence type="ECO:0000256" key="5">
    <source>
        <dbReference type="ARBA" id="ARBA00022989"/>
    </source>
</evidence>
<evidence type="ECO:0000256" key="1">
    <source>
        <dbReference type="ARBA" id="ARBA00004651"/>
    </source>
</evidence>
<dbReference type="OrthoDB" id="9808461at2"/>
<dbReference type="KEGG" id="baph:IX46_01530"/>
<evidence type="ECO:0000256" key="2">
    <source>
        <dbReference type="ARBA" id="ARBA00005236"/>
    </source>
</evidence>
<dbReference type="GO" id="GO:0044874">
    <property type="term" value="P:lipoprotein localization to outer membrane"/>
    <property type="evidence" value="ECO:0007669"/>
    <property type="project" value="TreeGrafter"/>
</dbReference>
<keyword evidence="4 7" id="KW-0812">Transmembrane</keyword>
<feature type="transmembrane region" description="Helical" evidence="7">
    <location>
        <begin position="312"/>
        <end position="340"/>
    </location>
</feature>
<comment type="similarity">
    <text evidence="2">Belongs to the ABC-4 integral membrane protein family. LolC/E subfamily.</text>
</comment>
<evidence type="ECO:0000256" key="3">
    <source>
        <dbReference type="ARBA" id="ARBA00022475"/>
    </source>
</evidence>
<feature type="domain" description="MacB-like periplasmic core" evidence="9">
    <location>
        <begin position="27"/>
        <end position="227"/>
    </location>
</feature>
<sequence>MYKPIYIFIGLRYFWNRHLTNFKKIITILSIIGISIGITSIIITMSLVYGFQNEFKKSVLSFIPHLIITNKSYYINKSEFPKNILKLKNVKRVSSFISDKVLIQSKENITTGEIITFDKKDYNIFKCYNIHNYLYTLNEKQNNIILGKKLAEKLHVNINDSIKLIILPKIKKNFFKKKFNTRIFKITGLFNTNNDIDDYQIIINTKIAINFLNYYKNYITGWRVWLKDPFFLNINSFQIKKNNLIFLDWKTQQGELFKAIQIEKYIMFLFFVLILLIVGINIVITLTVNMIEKQNIIAILQTQGLCRKKIMLIFVTLGASTTIIGIFLGTLISFILIFQGKIINFLINTLFSDIDIPIKIFPFQILIVDITFAMISVASTLYPIWHITKSTPSKILSYE</sequence>
<dbReference type="Pfam" id="PF12704">
    <property type="entry name" value="MacB_PCD"/>
    <property type="match status" value="1"/>
</dbReference>
<evidence type="ECO:0000256" key="7">
    <source>
        <dbReference type="SAM" id="Phobius"/>
    </source>
</evidence>
<dbReference type="InterPro" id="IPR025857">
    <property type="entry name" value="MacB_PCD"/>
</dbReference>
<keyword evidence="3" id="KW-1003">Cell membrane</keyword>
<proteinExistence type="inferred from homology"/>
<evidence type="ECO:0000259" key="9">
    <source>
        <dbReference type="Pfam" id="PF12704"/>
    </source>
</evidence>
<dbReference type="STRING" id="1265350.IX46_01530"/>
<dbReference type="PATRIC" id="fig|1265350.3.peg.286"/>
<evidence type="ECO:0000259" key="8">
    <source>
        <dbReference type="Pfam" id="PF02687"/>
    </source>
</evidence>
<feature type="domain" description="ABC3 transporter permease C-terminal" evidence="8">
    <location>
        <begin position="269"/>
        <end position="392"/>
    </location>
</feature>
<dbReference type="PANTHER" id="PTHR30489">
    <property type="entry name" value="LIPOPROTEIN-RELEASING SYSTEM TRANSMEMBRANE PROTEIN LOLE"/>
    <property type="match status" value="1"/>
</dbReference>
<reference evidence="10 11" key="1">
    <citation type="journal article" date="2015" name="J Genomics">
        <title>Whole Genome Sequence of the Soybean Aphid Endosymbiont Buchnera aphidicola and Genetic Differentiation among Biotype-Specific Strains.</title>
        <authorList>
            <person name="Cassone B.J."/>
            <person name="Wenger J.A."/>
            <person name="Michel A.P."/>
        </authorList>
    </citation>
    <scope>NUCLEOTIDE SEQUENCE [LARGE SCALE GENOMIC DNA]</scope>
    <source>
        <strain evidence="10 11">BAg</strain>
    </source>
</reference>
<evidence type="ECO:0000313" key="11">
    <source>
        <dbReference type="Proteomes" id="UP000066321"/>
    </source>
</evidence>
<keyword evidence="6 7" id="KW-0472">Membrane</keyword>
<evidence type="ECO:0000256" key="4">
    <source>
        <dbReference type="ARBA" id="ARBA00022692"/>
    </source>
</evidence>
<dbReference type="PANTHER" id="PTHR30489:SF0">
    <property type="entry name" value="LIPOPROTEIN-RELEASING SYSTEM TRANSMEMBRANE PROTEIN LOLE"/>
    <property type="match status" value="1"/>
</dbReference>
<dbReference type="RefSeq" id="WP_053940250.1">
    <property type="nucleotide sequence ID" value="NZ_CP009253.1"/>
</dbReference>
<keyword evidence="5 7" id="KW-1133">Transmembrane helix</keyword>
<organism evidence="10 11">
    <name type="scientific">Buchnera aphidicola</name>
    <name type="common">Aphis glycines</name>
    <dbReference type="NCBI Taxonomy" id="1265350"/>
    <lineage>
        <taxon>Bacteria</taxon>
        <taxon>Pseudomonadati</taxon>
        <taxon>Pseudomonadota</taxon>
        <taxon>Gammaproteobacteria</taxon>
        <taxon>Enterobacterales</taxon>
        <taxon>Erwiniaceae</taxon>
        <taxon>Buchnera</taxon>
    </lineage>
</organism>
<name>A0A0M4HG38_9GAMM</name>